<evidence type="ECO:0000256" key="2">
    <source>
        <dbReference type="ARBA" id="ARBA00022692"/>
    </source>
</evidence>
<evidence type="ECO:0000259" key="5">
    <source>
        <dbReference type="Pfam" id="PF06803"/>
    </source>
</evidence>
<dbReference type="AlphaFoldDB" id="A0A194AIC6"/>
<dbReference type="EMBL" id="BDFE01000016">
    <property type="protein sequence ID" value="GAU08985.1"/>
    <property type="molecule type" value="Genomic_DNA"/>
</dbReference>
<keyword evidence="7" id="KW-1185">Reference proteome</keyword>
<dbReference type="STRING" id="1592317.DPF_1704"/>
<dbReference type="Proteomes" id="UP000095200">
    <property type="component" value="Unassembled WGS sequence"/>
</dbReference>
<reference evidence="7" key="1">
    <citation type="submission" date="2016-06" db="EMBL/GenBank/DDBJ databases">
        <title>Draft genome sequence of Desulfoplanes formicivorans strain Pf12B.</title>
        <authorList>
            <person name="Watanabe M."/>
            <person name="Kojima H."/>
            <person name="Fukui M."/>
        </authorList>
    </citation>
    <scope>NUCLEOTIDE SEQUENCE [LARGE SCALE GENOMIC DNA]</scope>
    <source>
        <strain evidence="7">Pf12B</strain>
    </source>
</reference>
<dbReference type="Pfam" id="PF06803">
    <property type="entry name" value="DUF1232"/>
    <property type="match status" value="1"/>
</dbReference>
<dbReference type="InterPro" id="IPR010652">
    <property type="entry name" value="DUF1232"/>
</dbReference>
<proteinExistence type="predicted"/>
<evidence type="ECO:0000313" key="6">
    <source>
        <dbReference type="EMBL" id="GAU08985.1"/>
    </source>
</evidence>
<gene>
    <name evidence="6" type="ORF">DPF_1704</name>
</gene>
<comment type="subcellular location">
    <subcellularLocation>
        <location evidence="1">Endomembrane system</location>
        <topology evidence="1">Multi-pass membrane protein</topology>
    </subcellularLocation>
</comment>
<evidence type="ECO:0000313" key="7">
    <source>
        <dbReference type="Proteomes" id="UP000095200"/>
    </source>
</evidence>
<evidence type="ECO:0000256" key="3">
    <source>
        <dbReference type="ARBA" id="ARBA00022989"/>
    </source>
</evidence>
<accession>A0A194AIC6</accession>
<comment type="caution">
    <text evidence="6">The sequence shown here is derived from an EMBL/GenBank/DDBJ whole genome shotgun (WGS) entry which is preliminary data.</text>
</comment>
<evidence type="ECO:0000256" key="1">
    <source>
        <dbReference type="ARBA" id="ARBA00004127"/>
    </source>
</evidence>
<dbReference type="RefSeq" id="WP_176724215.1">
    <property type="nucleotide sequence ID" value="NZ_BDFE01000016.1"/>
</dbReference>
<sequence>MDINAILKKIDKDFILSKAEKLGNTDFAKVLKESETIQKLAAKEGPLQKFVNDVTLLIALVKDYYTGTYRDIPIKSVAAIAFTLLYILNPLDLIPDFLPGIGQLDDAAVVALCLKIIRDDLDKYAQHTTQQPDTKS</sequence>
<name>A0A194AIC6_9BACT</name>
<evidence type="ECO:0000256" key="4">
    <source>
        <dbReference type="ARBA" id="ARBA00023136"/>
    </source>
</evidence>
<keyword evidence="2" id="KW-0812">Transmembrane</keyword>
<organism evidence="6 7">
    <name type="scientific">Desulfoplanes formicivorans</name>
    <dbReference type="NCBI Taxonomy" id="1592317"/>
    <lineage>
        <taxon>Bacteria</taxon>
        <taxon>Pseudomonadati</taxon>
        <taxon>Thermodesulfobacteriota</taxon>
        <taxon>Desulfovibrionia</taxon>
        <taxon>Desulfovibrionales</taxon>
        <taxon>Desulfoplanaceae</taxon>
        <taxon>Desulfoplanes</taxon>
    </lineage>
</organism>
<dbReference type="GO" id="GO:0012505">
    <property type="term" value="C:endomembrane system"/>
    <property type="evidence" value="ECO:0007669"/>
    <property type="project" value="UniProtKB-SubCell"/>
</dbReference>
<feature type="domain" description="DUF1232" evidence="5">
    <location>
        <begin position="78"/>
        <end position="112"/>
    </location>
</feature>
<protein>
    <recommendedName>
        <fullName evidence="5">DUF1232 domain-containing protein</fullName>
    </recommendedName>
</protein>
<keyword evidence="3" id="KW-1133">Transmembrane helix</keyword>
<keyword evidence="4" id="KW-0472">Membrane</keyword>